<reference evidence="1 2" key="1">
    <citation type="journal article" date="2019" name="Sci. Rep.">
        <title>Orb-weaving spider Araneus ventricosus genome elucidates the spidroin gene catalogue.</title>
        <authorList>
            <person name="Kono N."/>
            <person name="Nakamura H."/>
            <person name="Ohtoshi R."/>
            <person name="Moran D.A.P."/>
            <person name="Shinohara A."/>
            <person name="Yoshida Y."/>
            <person name="Fujiwara M."/>
            <person name="Mori M."/>
            <person name="Tomita M."/>
            <person name="Arakawa K."/>
        </authorList>
    </citation>
    <scope>NUCLEOTIDE SEQUENCE [LARGE SCALE GENOMIC DNA]</scope>
</reference>
<name>A0A4Y2EU19_ARAVE</name>
<proteinExistence type="predicted"/>
<evidence type="ECO:0000313" key="2">
    <source>
        <dbReference type="Proteomes" id="UP000499080"/>
    </source>
</evidence>
<keyword evidence="2" id="KW-1185">Reference proteome</keyword>
<dbReference type="Proteomes" id="UP000499080">
    <property type="component" value="Unassembled WGS sequence"/>
</dbReference>
<organism evidence="1 2">
    <name type="scientific">Araneus ventricosus</name>
    <name type="common">Orbweaver spider</name>
    <name type="synonym">Epeira ventricosa</name>
    <dbReference type="NCBI Taxonomy" id="182803"/>
    <lineage>
        <taxon>Eukaryota</taxon>
        <taxon>Metazoa</taxon>
        <taxon>Ecdysozoa</taxon>
        <taxon>Arthropoda</taxon>
        <taxon>Chelicerata</taxon>
        <taxon>Arachnida</taxon>
        <taxon>Araneae</taxon>
        <taxon>Araneomorphae</taxon>
        <taxon>Entelegynae</taxon>
        <taxon>Araneoidea</taxon>
        <taxon>Araneidae</taxon>
        <taxon>Araneus</taxon>
    </lineage>
</organism>
<sequence length="98" mass="11600">MSFVTEIRGMLIRILPLSYFLLRKTAFILLLQSSGLQLTLTAETTGENSWRERKVKHWRRNVFTLEAENGRNPRFRHSQIGQKFFMDLNRFIATKLGR</sequence>
<comment type="caution">
    <text evidence="1">The sequence shown here is derived from an EMBL/GenBank/DDBJ whole genome shotgun (WGS) entry which is preliminary data.</text>
</comment>
<accession>A0A4Y2EU19</accession>
<gene>
    <name evidence="1" type="ORF">AVEN_10682_1</name>
</gene>
<dbReference type="AlphaFoldDB" id="A0A4Y2EU19"/>
<protein>
    <submittedName>
        <fullName evidence="1">Uncharacterized protein</fullName>
    </submittedName>
</protein>
<dbReference type="EMBL" id="BGPR01000706">
    <property type="protein sequence ID" value="GBM32351.1"/>
    <property type="molecule type" value="Genomic_DNA"/>
</dbReference>
<evidence type="ECO:0000313" key="1">
    <source>
        <dbReference type="EMBL" id="GBM32351.1"/>
    </source>
</evidence>